<evidence type="ECO:0000256" key="1">
    <source>
        <dbReference type="SAM" id="MobiDB-lite"/>
    </source>
</evidence>
<proteinExistence type="predicted"/>
<evidence type="ECO:0000313" key="3">
    <source>
        <dbReference type="Proteomes" id="UP001321473"/>
    </source>
</evidence>
<feature type="region of interest" description="Disordered" evidence="1">
    <location>
        <begin position="37"/>
        <end position="65"/>
    </location>
</feature>
<dbReference type="AlphaFoldDB" id="A0AAQ4E7B0"/>
<protein>
    <submittedName>
        <fullName evidence="2">Uncharacterized protein</fullName>
    </submittedName>
</protein>
<organism evidence="2 3">
    <name type="scientific">Amblyomma americanum</name>
    <name type="common">Lone star tick</name>
    <dbReference type="NCBI Taxonomy" id="6943"/>
    <lineage>
        <taxon>Eukaryota</taxon>
        <taxon>Metazoa</taxon>
        <taxon>Ecdysozoa</taxon>
        <taxon>Arthropoda</taxon>
        <taxon>Chelicerata</taxon>
        <taxon>Arachnida</taxon>
        <taxon>Acari</taxon>
        <taxon>Parasitiformes</taxon>
        <taxon>Ixodida</taxon>
        <taxon>Ixodoidea</taxon>
        <taxon>Ixodidae</taxon>
        <taxon>Amblyomminae</taxon>
        <taxon>Amblyomma</taxon>
    </lineage>
</organism>
<comment type="caution">
    <text evidence="2">The sequence shown here is derived from an EMBL/GenBank/DDBJ whole genome shotgun (WGS) entry which is preliminary data.</text>
</comment>
<sequence length="129" mass="14351">MNCQEALIAHNSGKKHQKALQREEVLRQISLGDGMRALSLSESAPNQTTMSPIAPASSPQQYQPIEREEDVDLSCHYCGIVLFKSLQYKLEHLETDAHYNKKLQGIGRLGGTLQQSPNVANVAQFIKHP</sequence>
<dbReference type="Proteomes" id="UP001321473">
    <property type="component" value="Unassembled WGS sequence"/>
</dbReference>
<gene>
    <name evidence="2" type="ORF">V5799_012955</name>
</gene>
<accession>A0AAQ4E7B0</accession>
<reference evidence="2 3" key="1">
    <citation type="journal article" date="2023" name="Arcadia Sci">
        <title>De novo assembly of a long-read Amblyomma americanum tick genome.</title>
        <authorList>
            <person name="Chou S."/>
            <person name="Poskanzer K.E."/>
            <person name="Rollins M."/>
            <person name="Thuy-Boun P.S."/>
        </authorList>
    </citation>
    <scope>NUCLEOTIDE SEQUENCE [LARGE SCALE GENOMIC DNA]</scope>
    <source>
        <strain evidence="2">F_SG_1</strain>
        <tissue evidence="2">Salivary glands</tissue>
    </source>
</reference>
<feature type="compositionally biased region" description="Polar residues" evidence="1">
    <location>
        <begin position="40"/>
        <end position="63"/>
    </location>
</feature>
<name>A0AAQ4E7B0_AMBAM</name>
<dbReference type="EMBL" id="JARKHS020020887">
    <property type="protein sequence ID" value="KAK8770583.1"/>
    <property type="molecule type" value="Genomic_DNA"/>
</dbReference>
<keyword evidence="3" id="KW-1185">Reference proteome</keyword>
<evidence type="ECO:0000313" key="2">
    <source>
        <dbReference type="EMBL" id="KAK8770583.1"/>
    </source>
</evidence>